<dbReference type="InterPro" id="IPR004155">
    <property type="entry name" value="PBS_lyase_HEAT"/>
</dbReference>
<sequence>MKTREPQLLTDEQMKRFIVDGVLLLKTDFSKEFHSRLLERMNQVHEEEGNLGNNILPRIRELQKVFEHPVITGALTSVLGPNYLMHTHRHCHYNALPTAGGWHKDSYWGYDRIRNHHPWWAMIMYFPQDTPVELGPTGVFPGSHLYETRTFGTDDPDEEVTANGEAGTFVLIHYDIWHRSTRNLIGKPRYMLKFEFMRTVAPSVPSWNYGGSEWSVPDTALATEFPQEECWQDTWNWLRGEVGFRYGADMESKEKLALLAGKLTESDERVALNAAYRLAAYGDAGRDVLLDTLSGANKQASLLAAYGLSACGNDAVAGLSRALEDEKEHTVNHAAFALGELRHYAGEVAPKLVSMLGSQPPRVRRTIADSLGMIGKAAKEATVEGLIACLKDADAQVRFTAGLSLIKLGPAAEAAVPHLAEALEDDNRYVQGHAIEALRYINTEQAREVLLHELIQSRWCPSTTKASTF</sequence>
<dbReference type="SUPFAM" id="SSF51197">
    <property type="entry name" value="Clavaminate synthase-like"/>
    <property type="match status" value="1"/>
</dbReference>
<gene>
    <name evidence="1" type="ORF">E2980_07270</name>
</gene>
<evidence type="ECO:0000313" key="1">
    <source>
        <dbReference type="EMBL" id="TFE28619.1"/>
    </source>
</evidence>
<evidence type="ECO:0000313" key="2">
    <source>
        <dbReference type="Proteomes" id="UP000297900"/>
    </source>
</evidence>
<accession>A0A4Y8M2A9</accession>
<dbReference type="GO" id="GO:0016706">
    <property type="term" value="F:2-oxoglutarate-dependent dioxygenase activity"/>
    <property type="evidence" value="ECO:0007669"/>
    <property type="project" value="UniProtKB-ARBA"/>
</dbReference>
<dbReference type="Pfam" id="PF13646">
    <property type="entry name" value="HEAT_2"/>
    <property type="match status" value="1"/>
</dbReference>
<proteinExistence type="predicted"/>
<dbReference type="SMART" id="SM00567">
    <property type="entry name" value="EZ_HEAT"/>
    <property type="match status" value="3"/>
</dbReference>
<dbReference type="PANTHER" id="PTHR12697">
    <property type="entry name" value="PBS LYASE HEAT-LIKE PROTEIN"/>
    <property type="match status" value="1"/>
</dbReference>
<dbReference type="Gene3D" id="2.60.120.620">
    <property type="entry name" value="q2cbj1_9rhob like domain"/>
    <property type="match status" value="1"/>
</dbReference>
<keyword evidence="1" id="KW-0223">Dioxygenase</keyword>
<dbReference type="RefSeq" id="WP_135151490.1">
    <property type="nucleotide sequence ID" value="NZ_SOMN01000006.1"/>
</dbReference>
<dbReference type="PANTHER" id="PTHR12697:SF5">
    <property type="entry name" value="DEOXYHYPUSINE HYDROXYLASE"/>
    <property type="match status" value="1"/>
</dbReference>
<keyword evidence="1" id="KW-0560">Oxidoreductase</keyword>
<comment type="caution">
    <text evidence="1">The sequence shown here is derived from an EMBL/GenBank/DDBJ whole genome shotgun (WGS) entry which is preliminary data.</text>
</comment>
<dbReference type="SUPFAM" id="SSF48371">
    <property type="entry name" value="ARM repeat"/>
    <property type="match status" value="1"/>
</dbReference>
<dbReference type="InterPro" id="IPR016024">
    <property type="entry name" value="ARM-type_fold"/>
</dbReference>
<dbReference type="InterPro" id="IPR008775">
    <property type="entry name" value="Phytyl_CoA_dOase-like"/>
</dbReference>
<dbReference type="Gene3D" id="1.25.10.10">
    <property type="entry name" value="Leucine-rich Repeat Variant"/>
    <property type="match status" value="2"/>
</dbReference>
<keyword evidence="2" id="KW-1185">Reference proteome</keyword>
<dbReference type="AlphaFoldDB" id="A0A4Y8M2A9"/>
<reference evidence="1 2" key="1">
    <citation type="submission" date="2019-03" db="EMBL/GenBank/DDBJ databases">
        <title>Cohnella endophytica sp. nov., a novel endophytic bacterium isolated from bark of Sonneratia apetala.</title>
        <authorList>
            <person name="Tuo L."/>
        </authorList>
    </citation>
    <scope>NUCLEOTIDE SEQUENCE [LARGE SCALE GENOMIC DNA]</scope>
    <source>
        <strain evidence="1 2">CCTCC AB 208254</strain>
    </source>
</reference>
<protein>
    <submittedName>
        <fullName evidence="1">Phytanoyl-CoA dioxygenase</fullName>
    </submittedName>
</protein>
<dbReference type="EMBL" id="SOMN01000006">
    <property type="protein sequence ID" value="TFE28619.1"/>
    <property type="molecule type" value="Genomic_DNA"/>
</dbReference>
<dbReference type="OrthoDB" id="505313at2"/>
<name>A0A4Y8M2A9_9BACL</name>
<organism evidence="1 2">
    <name type="scientific">Cohnella luojiensis</name>
    <dbReference type="NCBI Taxonomy" id="652876"/>
    <lineage>
        <taxon>Bacteria</taxon>
        <taxon>Bacillati</taxon>
        <taxon>Bacillota</taxon>
        <taxon>Bacilli</taxon>
        <taxon>Bacillales</taxon>
        <taxon>Paenibacillaceae</taxon>
        <taxon>Cohnella</taxon>
    </lineage>
</organism>
<dbReference type="Pfam" id="PF05721">
    <property type="entry name" value="PhyH"/>
    <property type="match status" value="1"/>
</dbReference>
<dbReference type="InterPro" id="IPR011989">
    <property type="entry name" value="ARM-like"/>
</dbReference>
<dbReference type="Proteomes" id="UP000297900">
    <property type="component" value="Unassembled WGS sequence"/>
</dbReference>